<comment type="caution">
    <text evidence="2">The sequence shown here is derived from an EMBL/GenBank/DDBJ whole genome shotgun (WGS) entry which is preliminary data.</text>
</comment>
<proteinExistence type="predicted"/>
<evidence type="ECO:0000313" key="2">
    <source>
        <dbReference type="EMBL" id="MDT0275938.1"/>
    </source>
</evidence>
<reference evidence="3" key="1">
    <citation type="submission" date="2023-07" db="EMBL/GenBank/DDBJ databases">
        <title>30 novel species of actinomycetes from the DSMZ collection.</title>
        <authorList>
            <person name="Nouioui I."/>
        </authorList>
    </citation>
    <scope>NUCLEOTIDE SEQUENCE [LARGE SCALE GENOMIC DNA]</scope>
    <source>
        <strain evidence="3">DSM 46792</strain>
    </source>
</reference>
<protein>
    <submittedName>
        <fullName evidence="2">Uncharacterized protein</fullName>
    </submittedName>
</protein>
<keyword evidence="3" id="KW-1185">Reference proteome</keyword>
<feature type="region of interest" description="Disordered" evidence="1">
    <location>
        <begin position="69"/>
        <end position="103"/>
    </location>
</feature>
<dbReference type="EMBL" id="JAVREI010000004">
    <property type="protein sequence ID" value="MDT0275938.1"/>
    <property type="molecule type" value="Genomic_DNA"/>
</dbReference>
<organism evidence="2 3">
    <name type="scientific">Blastococcus goldschmidtiae</name>
    <dbReference type="NCBI Taxonomy" id="3075546"/>
    <lineage>
        <taxon>Bacteria</taxon>
        <taxon>Bacillati</taxon>
        <taxon>Actinomycetota</taxon>
        <taxon>Actinomycetes</taxon>
        <taxon>Geodermatophilales</taxon>
        <taxon>Geodermatophilaceae</taxon>
        <taxon>Blastococcus</taxon>
    </lineage>
</organism>
<dbReference type="Proteomes" id="UP001183222">
    <property type="component" value="Unassembled WGS sequence"/>
</dbReference>
<dbReference type="RefSeq" id="WP_311344761.1">
    <property type="nucleotide sequence ID" value="NZ_JAVREI010000004.1"/>
</dbReference>
<evidence type="ECO:0000256" key="1">
    <source>
        <dbReference type="SAM" id="MobiDB-lite"/>
    </source>
</evidence>
<accession>A0ABU2K6Y0</accession>
<evidence type="ECO:0000313" key="3">
    <source>
        <dbReference type="Proteomes" id="UP001183222"/>
    </source>
</evidence>
<gene>
    <name evidence="2" type="ORF">RM425_08480</name>
</gene>
<sequence>MTAILMVTAEQLGRAVDAVQDGTGLADAMKMLANCSGRVCTATCPASPAARPGIAAMLLRALAEEAGADSPELVPGPGGPRRLASRLHGPRRVDRLAGDPGAD</sequence>
<name>A0ABU2K6Y0_9ACTN</name>